<dbReference type="InterPro" id="IPR036188">
    <property type="entry name" value="FAD/NAD-bd_sf"/>
</dbReference>
<dbReference type="EMBL" id="MN740484">
    <property type="protein sequence ID" value="QHU29306.1"/>
    <property type="molecule type" value="Genomic_DNA"/>
</dbReference>
<accession>A0A6C0LE99</accession>
<dbReference type="PANTHER" id="PTHR10742:SF410">
    <property type="entry name" value="LYSINE-SPECIFIC HISTONE DEMETHYLASE 2"/>
    <property type="match status" value="1"/>
</dbReference>
<proteinExistence type="predicted"/>
<dbReference type="PANTHER" id="PTHR10742">
    <property type="entry name" value="FLAVIN MONOAMINE OXIDASE"/>
    <property type="match status" value="1"/>
</dbReference>
<sequence length="413" mass="48714">MKNTKHIIIGAGITGLYLAYKLILKGVPSTDIVIFEGSGRIGGRIYTNEHNGFRYSVGAGRLGKKHKYVMKLIKDFKLQDQIINISKNNKYFIEGHLMNEQELLKHYKSNFKSLHDLWRFAIDKKLNGNKYDPRLYNLHNYFSLILKENEVELLKISLGYIGEMYDMNAYNCLLTLRKDFDIRNNEFFVLRDGIHILCDVLYKYIIDAGVSVHFSSMLEDINDEKKHIKINGVTHHYSTLYLTIKRGDYMKIGYFKKYENIFNTVSDGHLLRIFAQYKDVWFKDLPKILTQNKLQFIIPIDYNSGLIQISYSDRYNADFWNAFKNEKDVKKYLTKILNEMFPDKNIVEPEWITMHFWEAGDHMWNVGVNTKDIQDKMDQIFIPKDIYILGETYSERQAWIEGAIETVHKKLKI</sequence>
<organism evidence="2">
    <name type="scientific">viral metagenome</name>
    <dbReference type="NCBI Taxonomy" id="1070528"/>
    <lineage>
        <taxon>unclassified sequences</taxon>
        <taxon>metagenomes</taxon>
        <taxon>organismal metagenomes</taxon>
    </lineage>
</organism>
<dbReference type="AlphaFoldDB" id="A0A6C0LE99"/>
<dbReference type="GO" id="GO:0016491">
    <property type="term" value="F:oxidoreductase activity"/>
    <property type="evidence" value="ECO:0007669"/>
    <property type="project" value="InterPro"/>
</dbReference>
<dbReference type="Pfam" id="PF01593">
    <property type="entry name" value="Amino_oxidase"/>
    <property type="match status" value="1"/>
</dbReference>
<dbReference type="InterPro" id="IPR050281">
    <property type="entry name" value="Flavin_monoamine_oxidase"/>
</dbReference>
<dbReference type="Gene3D" id="3.50.50.60">
    <property type="entry name" value="FAD/NAD(P)-binding domain"/>
    <property type="match status" value="1"/>
</dbReference>
<evidence type="ECO:0000313" key="2">
    <source>
        <dbReference type="EMBL" id="QHU29306.1"/>
    </source>
</evidence>
<evidence type="ECO:0000259" key="1">
    <source>
        <dbReference type="Pfam" id="PF01593"/>
    </source>
</evidence>
<protein>
    <recommendedName>
        <fullName evidence="1">Amine oxidase domain-containing protein</fullName>
    </recommendedName>
</protein>
<name>A0A6C0LE99_9ZZZZ</name>
<dbReference type="SUPFAM" id="SSF51905">
    <property type="entry name" value="FAD/NAD(P)-binding domain"/>
    <property type="match status" value="1"/>
</dbReference>
<feature type="domain" description="Amine oxidase" evidence="1">
    <location>
        <begin position="13"/>
        <end position="108"/>
    </location>
</feature>
<reference evidence="2" key="1">
    <citation type="journal article" date="2020" name="Nature">
        <title>Giant virus diversity and host interactions through global metagenomics.</title>
        <authorList>
            <person name="Schulz F."/>
            <person name="Roux S."/>
            <person name="Paez-Espino D."/>
            <person name="Jungbluth S."/>
            <person name="Walsh D.A."/>
            <person name="Denef V.J."/>
            <person name="McMahon K.D."/>
            <person name="Konstantinidis K.T."/>
            <person name="Eloe-Fadrosh E.A."/>
            <person name="Kyrpides N.C."/>
            <person name="Woyke T."/>
        </authorList>
    </citation>
    <scope>NUCLEOTIDE SEQUENCE</scope>
    <source>
        <strain evidence="2">GVMAG-M-3300027804-47</strain>
    </source>
</reference>
<dbReference type="InterPro" id="IPR002937">
    <property type="entry name" value="Amino_oxidase"/>
</dbReference>